<reference evidence="1 2" key="1">
    <citation type="submission" date="2018-05" db="EMBL/GenBank/DDBJ databases">
        <title>Novel Campyloabacter and Helicobacter Species and Strains.</title>
        <authorList>
            <person name="Mannion A.J."/>
            <person name="Shen Z."/>
            <person name="Fox J.G."/>
        </authorList>
    </citation>
    <scope>NUCLEOTIDE SEQUENCE [LARGE SCALE GENOMIC DNA]</scope>
    <source>
        <strain evidence="2">MIT17-670</strain>
    </source>
</reference>
<name>A0A4U7BI43_9BACT</name>
<gene>
    <name evidence="1" type="ORF">CQA76_08910</name>
</gene>
<protein>
    <recommendedName>
        <fullName evidence="3">CopG family transcriptional regulator</fullName>
    </recommendedName>
</protein>
<dbReference type="Pfam" id="PF19807">
    <property type="entry name" value="DUF6290"/>
    <property type="match status" value="1"/>
</dbReference>
<dbReference type="EMBL" id="NXMA01000041">
    <property type="protein sequence ID" value="TKX28074.1"/>
    <property type="molecule type" value="Genomic_DNA"/>
</dbReference>
<dbReference type="Proteomes" id="UP000310353">
    <property type="component" value="Unassembled WGS sequence"/>
</dbReference>
<sequence length="74" mass="8526">MLNLNIELSSEKEQAFLNIAKERNVSKEKITETLIMEFLEDLEDAKIGEEAYKEYVQTGKKSISADELFRELGL</sequence>
<dbReference type="InterPro" id="IPR046257">
    <property type="entry name" value="DUF6290"/>
</dbReference>
<dbReference type="OrthoDB" id="5356219at2"/>
<evidence type="ECO:0008006" key="3">
    <source>
        <dbReference type="Google" id="ProtNLM"/>
    </source>
</evidence>
<dbReference type="RefSeq" id="WP_137623013.1">
    <property type="nucleotide sequence ID" value="NZ_NXMA01000041.1"/>
</dbReference>
<evidence type="ECO:0000313" key="2">
    <source>
        <dbReference type="Proteomes" id="UP000310353"/>
    </source>
</evidence>
<proteinExistence type="predicted"/>
<organism evidence="1 2">
    <name type="scientific">Campylobacter aviculae</name>
    <dbReference type="NCBI Taxonomy" id="2510190"/>
    <lineage>
        <taxon>Bacteria</taxon>
        <taxon>Pseudomonadati</taxon>
        <taxon>Campylobacterota</taxon>
        <taxon>Epsilonproteobacteria</taxon>
        <taxon>Campylobacterales</taxon>
        <taxon>Campylobacteraceae</taxon>
        <taxon>Campylobacter</taxon>
    </lineage>
</organism>
<evidence type="ECO:0000313" key="1">
    <source>
        <dbReference type="EMBL" id="TKX28074.1"/>
    </source>
</evidence>
<comment type="caution">
    <text evidence="1">The sequence shown here is derived from an EMBL/GenBank/DDBJ whole genome shotgun (WGS) entry which is preliminary data.</text>
</comment>
<dbReference type="AlphaFoldDB" id="A0A4U7BI43"/>
<keyword evidence="2" id="KW-1185">Reference proteome</keyword>
<accession>A0A4U7BI43</accession>